<dbReference type="InterPro" id="IPR002347">
    <property type="entry name" value="SDR_fam"/>
</dbReference>
<sequence>MQELFVDFDHFTQSWWPYAITLLISVISAIRIYVGGTFCDSTCRIDSKNVIITGGARGIGLETAKELAKRGAHIILAIRNAEKGRKAAEQIKKQTPGARVVIKLLDLSDFSVIRDFVDQIKNEYDKIDILINNAGIISHPNRKTVDGNELTFLTNYLGPFLLTHLLLPVLSKSDNGRVINISALAHFNGKLKLDDLNSEKQFNEKGCFRPKQTGSHHVHQAHGHFVQRYENNIQCREPRTGEEHGSYRKVFDLSHSFFTKLSVWPWMWLFLKTPKQGCQSIVYLAVEPALNTVSGCYFSNCEIQEPAEVVKDQNLAKILYEKSCNIVNIDPSKIRLMEDNKPEVPNEKSVEES</sequence>
<dbReference type="EMBL" id="JAPWTJ010002103">
    <property type="protein sequence ID" value="KAJ8967909.1"/>
    <property type="molecule type" value="Genomic_DNA"/>
</dbReference>
<keyword evidence="4" id="KW-1185">Reference proteome</keyword>
<keyword evidence="2" id="KW-0812">Transmembrane</keyword>
<evidence type="ECO:0000313" key="4">
    <source>
        <dbReference type="Proteomes" id="UP001162164"/>
    </source>
</evidence>
<dbReference type="InterPro" id="IPR036291">
    <property type="entry name" value="NAD(P)-bd_dom_sf"/>
</dbReference>
<organism evidence="3 4">
    <name type="scientific">Molorchus minor</name>
    <dbReference type="NCBI Taxonomy" id="1323400"/>
    <lineage>
        <taxon>Eukaryota</taxon>
        <taxon>Metazoa</taxon>
        <taxon>Ecdysozoa</taxon>
        <taxon>Arthropoda</taxon>
        <taxon>Hexapoda</taxon>
        <taxon>Insecta</taxon>
        <taxon>Pterygota</taxon>
        <taxon>Neoptera</taxon>
        <taxon>Endopterygota</taxon>
        <taxon>Coleoptera</taxon>
        <taxon>Polyphaga</taxon>
        <taxon>Cucujiformia</taxon>
        <taxon>Chrysomeloidea</taxon>
        <taxon>Cerambycidae</taxon>
        <taxon>Lamiinae</taxon>
        <taxon>Monochamini</taxon>
        <taxon>Molorchus</taxon>
    </lineage>
</organism>
<proteinExistence type="predicted"/>
<evidence type="ECO:0000256" key="2">
    <source>
        <dbReference type="SAM" id="Phobius"/>
    </source>
</evidence>
<keyword evidence="2" id="KW-0472">Membrane</keyword>
<gene>
    <name evidence="3" type="ORF">NQ317_018829</name>
</gene>
<feature type="transmembrane region" description="Helical" evidence="2">
    <location>
        <begin position="15"/>
        <end position="34"/>
    </location>
</feature>
<dbReference type="Pfam" id="PF00106">
    <property type="entry name" value="adh_short"/>
    <property type="match status" value="1"/>
</dbReference>
<name>A0ABQ9IXE6_9CUCU</name>
<dbReference type="PANTHER" id="PTHR43157:SF31">
    <property type="entry name" value="PHOSPHATIDYLINOSITOL-GLYCAN BIOSYNTHESIS CLASS F PROTEIN"/>
    <property type="match status" value="1"/>
</dbReference>
<accession>A0ABQ9IXE6</accession>
<dbReference type="SUPFAM" id="SSF51735">
    <property type="entry name" value="NAD(P)-binding Rossmann-fold domains"/>
    <property type="match status" value="1"/>
</dbReference>
<evidence type="ECO:0000256" key="1">
    <source>
        <dbReference type="ARBA" id="ARBA00023002"/>
    </source>
</evidence>
<reference evidence="3" key="1">
    <citation type="journal article" date="2023" name="Insect Mol. Biol.">
        <title>Genome sequencing provides insights into the evolution of gene families encoding plant cell wall-degrading enzymes in longhorned beetles.</title>
        <authorList>
            <person name="Shin N.R."/>
            <person name="Okamura Y."/>
            <person name="Kirsch R."/>
            <person name="Pauchet Y."/>
        </authorList>
    </citation>
    <scope>NUCLEOTIDE SEQUENCE</scope>
    <source>
        <strain evidence="3">MMC_N1</strain>
    </source>
</reference>
<dbReference type="PANTHER" id="PTHR43157">
    <property type="entry name" value="PHOSPHATIDYLINOSITOL-GLYCAN BIOSYNTHESIS CLASS F PROTEIN-RELATED"/>
    <property type="match status" value="1"/>
</dbReference>
<keyword evidence="2" id="KW-1133">Transmembrane helix</keyword>
<dbReference type="PRINTS" id="PR00081">
    <property type="entry name" value="GDHRDH"/>
</dbReference>
<keyword evidence="1" id="KW-0560">Oxidoreductase</keyword>
<dbReference type="Gene3D" id="3.40.50.720">
    <property type="entry name" value="NAD(P)-binding Rossmann-like Domain"/>
    <property type="match status" value="1"/>
</dbReference>
<dbReference type="Proteomes" id="UP001162164">
    <property type="component" value="Unassembled WGS sequence"/>
</dbReference>
<comment type="caution">
    <text evidence="3">The sequence shown here is derived from an EMBL/GenBank/DDBJ whole genome shotgun (WGS) entry which is preliminary data.</text>
</comment>
<protein>
    <submittedName>
        <fullName evidence="3">Uncharacterized protein</fullName>
    </submittedName>
</protein>
<evidence type="ECO:0000313" key="3">
    <source>
        <dbReference type="EMBL" id="KAJ8967909.1"/>
    </source>
</evidence>